<protein>
    <submittedName>
        <fullName evidence="2">Uncharacterized protein</fullName>
    </submittedName>
</protein>
<dbReference type="EMBL" id="CP017248">
    <property type="protein sequence ID" value="AOR36719.1"/>
    <property type="molecule type" value="Genomic_DNA"/>
</dbReference>
<dbReference type="AlphaFoldDB" id="A0A1D7YMV3"/>
<feature type="compositionally biased region" description="Basic and acidic residues" evidence="1">
    <location>
        <begin position="90"/>
        <end position="108"/>
    </location>
</feature>
<organism evidence="2 3">
    <name type="scientific">Streptomyces fodineus</name>
    <dbReference type="NCBI Taxonomy" id="1904616"/>
    <lineage>
        <taxon>Bacteria</taxon>
        <taxon>Bacillati</taxon>
        <taxon>Actinomycetota</taxon>
        <taxon>Actinomycetes</taxon>
        <taxon>Kitasatosporales</taxon>
        <taxon>Streptomycetaceae</taxon>
        <taxon>Streptomyces</taxon>
    </lineage>
</organism>
<keyword evidence="3" id="KW-1185">Reference proteome</keyword>
<evidence type="ECO:0000313" key="3">
    <source>
        <dbReference type="Proteomes" id="UP000094960"/>
    </source>
</evidence>
<sequence length="117" mass="12357">MRTSSAPPKASSVPCASRSSAAIADNGRCSCATARAATTASASGKPPVKATISRAATGLGACPVRTDPCREQRQRLLVLRRLQHQQPGADAREQRRERPSAGDDDQTRARTGSRSRT</sequence>
<proteinExistence type="predicted"/>
<dbReference type="KEGG" id="spun:BFF78_41775"/>
<accession>A0A1D7YMV3</accession>
<feature type="region of interest" description="Disordered" evidence="1">
    <location>
        <begin position="79"/>
        <end position="117"/>
    </location>
</feature>
<evidence type="ECO:0000256" key="1">
    <source>
        <dbReference type="SAM" id="MobiDB-lite"/>
    </source>
</evidence>
<reference evidence="3" key="1">
    <citation type="submission" date="2016-09" db="EMBL/GenBank/DDBJ databases">
        <title>Streptomyces puniciscabiei strain:TW1S1 Genome sequencing and assembly.</title>
        <authorList>
            <person name="Kim M.-K."/>
            <person name="Kim S.B."/>
        </authorList>
    </citation>
    <scope>NUCLEOTIDE SEQUENCE [LARGE SCALE GENOMIC DNA]</scope>
    <source>
        <strain evidence="3">TW1S1</strain>
    </source>
</reference>
<evidence type="ECO:0000313" key="2">
    <source>
        <dbReference type="EMBL" id="AOR36719.1"/>
    </source>
</evidence>
<name>A0A1D7YMV3_9ACTN</name>
<gene>
    <name evidence="2" type="ORF">BFF78_41775</name>
</gene>
<dbReference type="Proteomes" id="UP000094960">
    <property type="component" value="Chromosome"/>
</dbReference>